<keyword evidence="2" id="KW-1185">Reference proteome</keyword>
<dbReference type="AlphaFoldDB" id="A0A2X2WA02"/>
<name>A0A2X2WA02_9FIRM</name>
<dbReference type="EMBL" id="UAVW01000004">
    <property type="protein sequence ID" value="SQB10489.1"/>
    <property type="molecule type" value="Genomic_DNA"/>
</dbReference>
<accession>A0A2X2WA02</accession>
<sequence>MIARDWKQFLEFMKICDKANVDVVSISREADAWEQYSRIRQFMKDYFGEEALV</sequence>
<dbReference type="RefSeq" id="WP_242997651.1">
    <property type="nucleotide sequence ID" value="NZ_UAVW01000004.1"/>
</dbReference>
<evidence type="ECO:0000313" key="2">
    <source>
        <dbReference type="Proteomes" id="UP000251853"/>
    </source>
</evidence>
<gene>
    <name evidence="1" type="ORF">NCTC11224_01811</name>
</gene>
<evidence type="ECO:0000313" key="1">
    <source>
        <dbReference type="EMBL" id="SQB10489.1"/>
    </source>
</evidence>
<protein>
    <submittedName>
        <fullName evidence="1">Uncharacterized protein</fullName>
    </submittedName>
</protein>
<proteinExistence type="predicted"/>
<dbReference type="Proteomes" id="UP000251853">
    <property type="component" value="Unassembled WGS sequence"/>
</dbReference>
<organism evidence="1 2">
    <name type="scientific">Enterocloster clostridioformis</name>
    <dbReference type="NCBI Taxonomy" id="1531"/>
    <lineage>
        <taxon>Bacteria</taxon>
        <taxon>Bacillati</taxon>
        <taxon>Bacillota</taxon>
        <taxon>Clostridia</taxon>
        <taxon>Lachnospirales</taxon>
        <taxon>Lachnospiraceae</taxon>
        <taxon>Enterocloster</taxon>
    </lineage>
</organism>
<reference evidence="1 2" key="1">
    <citation type="submission" date="2018-06" db="EMBL/GenBank/DDBJ databases">
        <authorList>
            <consortium name="Pathogen Informatics"/>
            <person name="Doyle S."/>
        </authorList>
    </citation>
    <scope>NUCLEOTIDE SEQUENCE [LARGE SCALE GENOMIC DNA]</scope>
    <source>
        <strain evidence="1 2">NCTC11224</strain>
    </source>
</reference>